<dbReference type="SUPFAM" id="SSF160904">
    <property type="entry name" value="Jann2411-like"/>
    <property type="match status" value="1"/>
</dbReference>
<dbReference type="Pfam" id="PF07336">
    <property type="entry name" value="ABATE"/>
    <property type="match status" value="1"/>
</dbReference>
<dbReference type="RefSeq" id="WP_074108393.1">
    <property type="nucleotide sequence ID" value="NZ_LVWI01000056.1"/>
</dbReference>
<dbReference type="InterPro" id="IPR010852">
    <property type="entry name" value="ABATE"/>
</dbReference>
<comment type="caution">
    <text evidence="2">The sequence shown here is derived from an EMBL/GenBank/DDBJ whole genome shotgun (WGS) entry which is preliminary data.</text>
</comment>
<accession>A0ABX3ELI5</accession>
<reference evidence="2 3" key="1">
    <citation type="submission" date="2016-03" db="EMBL/GenBank/DDBJ databases">
        <authorList>
            <person name="Sant'Anna F.H."/>
            <person name="Ambrosini A."/>
            <person name="Souza R."/>
            <person name="Bach E."/>
            <person name="Fernandes G."/>
            <person name="Balsanelli E."/>
            <person name="Baura V.A."/>
            <person name="Souza E.M."/>
            <person name="Passaglia L."/>
        </authorList>
    </citation>
    <scope>NUCLEOTIDE SEQUENCE [LARGE SCALE GENOMIC DNA]</scope>
    <source>
        <strain evidence="2 3">P26E</strain>
    </source>
</reference>
<dbReference type="EMBL" id="LVWI01000056">
    <property type="protein sequence ID" value="OKP84006.1"/>
    <property type="molecule type" value="Genomic_DNA"/>
</dbReference>
<evidence type="ECO:0000259" key="1">
    <source>
        <dbReference type="Pfam" id="PF11706"/>
    </source>
</evidence>
<sequence length="185" mass="21873">MLWDDFLNSYWRDWRTSNRGGDKDKLMDPEWLASWLKLHSLQAELPLKPAELDQLQQLRSLMWAEVQMLVQVHTVNRATLEQLNRYMDKGPAIRQIVWNDAGLAEISLLPQRADWTQVMAEIASSFAAALVEKDTSRFRICENPDCLWVYYDDTRNRSKRYCDDKMCGNLMKVRRFRARKKADTE</sequence>
<dbReference type="PANTHER" id="PTHR35525:SF3">
    <property type="entry name" value="BLL6575 PROTEIN"/>
    <property type="match status" value="1"/>
</dbReference>
<organism evidence="2 3">
    <name type="scientific">Paenibacillus helianthi</name>
    <dbReference type="NCBI Taxonomy" id="1349432"/>
    <lineage>
        <taxon>Bacteria</taxon>
        <taxon>Bacillati</taxon>
        <taxon>Bacillota</taxon>
        <taxon>Bacilli</taxon>
        <taxon>Bacillales</taxon>
        <taxon>Paenibacillaceae</taxon>
        <taxon>Paenibacillus</taxon>
    </lineage>
</organism>
<name>A0ABX3ELI5_9BACL</name>
<keyword evidence="3" id="KW-1185">Reference proteome</keyword>
<dbReference type="Gene3D" id="1.10.3300.10">
    <property type="entry name" value="Jann2411-like domain"/>
    <property type="match status" value="1"/>
</dbReference>
<evidence type="ECO:0000313" key="3">
    <source>
        <dbReference type="Proteomes" id="UP000186058"/>
    </source>
</evidence>
<dbReference type="InterPro" id="IPR021005">
    <property type="entry name" value="Znf_CGNR"/>
</dbReference>
<protein>
    <recommendedName>
        <fullName evidence="1">Zinc finger CGNR domain-containing protein</fullName>
    </recommendedName>
</protein>
<gene>
    <name evidence="2" type="ORF">A3844_20760</name>
</gene>
<dbReference type="Proteomes" id="UP000186058">
    <property type="component" value="Unassembled WGS sequence"/>
</dbReference>
<dbReference type="Pfam" id="PF11706">
    <property type="entry name" value="zf-CGNR"/>
    <property type="match status" value="1"/>
</dbReference>
<dbReference type="PANTHER" id="PTHR35525">
    <property type="entry name" value="BLL6575 PROTEIN"/>
    <property type="match status" value="1"/>
</dbReference>
<evidence type="ECO:0000313" key="2">
    <source>
        <dbReference type="EMBL" id="OKP84006.1"/>
    </source>
</evidence>
<feature type="domain" description="Zinc finger CGNR" evidence="1">
    <location>
        <begin position="137"/>
        <end position="180"/>
    </location>
</feature>
<proteinExistence type="predicted"/>
<dbReference type="InterPro" id="IPR023286">
    <property type="entry name" value="ABATE_dom_sf"/>
</dbReference>